<keyword evidence="2" id="KW-1185">Reference proteome</keyword>
<dbReference type="KEGG" id="amr:AM1_C0278"/>
<dbReference type="EMBL" id="CP000840">
    <property type="protein sequence ID" value="ABW32208.1"/>
    <property type="molecule type" value="Genomic_DNA"/>
</dbReference>
<dbReference type="Proteomes" id="UP000000268">
    <property type="component" value="Plasmid pREB3"/>
</dbReference>
<dbReference type="HOGENOM" id="CLU_3131088_0_0_3"/>
<dbReference type="RefSeq" id="WP_012167524.1">
    <property type="nucleotide sequence ID" value="NC_009928.1"/>
</dbReference>
<accession>A8ZN09</accession>
<keyword evidence="1" id="KW-0614">Plasmid</keyword>
<geneLocation type="plasmid" evidence="1 2">
    <name>pREB3</name>
</geneLocation>
<dbReference type="AlphaFoldDB" id="A8ZN09"/>
<evidence type="ECO:0000313" key="2">
    <source>
        <dbReference type="Proteomes" id="UP000000268"/>
    </source>
</evidence>
<organism evidence="1 2">
    <name type="scientific">Acaryochloris marina (strain MBIC 11017)</name>
    <dbReference type="NCBI Taxonomy" id="329726"/>
    <lineage>
        <taxon>Bacteria</taxon>
        <taxon>Bacillati</taxon>
        <taxon>Cyanobacteriota</taxon>
        <taxon>Cyanophyceae</taxon>
        <taxon>Acaryochloridales</taxon>
        <taxon>Acaryochloridaceae</taxon>
        <taxon>Acaryochloris</taxon>
    </lineage>
</organism>
<reference evidence="1 2" key="1">
    <citation type="journal article" date="2008" name="Proc. Natl. Acad. Sci. U.S.A.">
        <title>Niche adaptation and genome expansion in the chlorophyll d-producing cyanobacterium Acaryochloris marina.</title>
        <authorList>
            <person name="Swingley W.D."/>
            <person name="Chen M."/>
            <person name="Cheung P.C."/>
            <person name="Conrad A.L."/>
            <person name="Dejesa L.C."/>
            <person name="Hao J."/>
            <person name="Honchak B.M."/>
            <person name="Karbach L.E."/>
            <person name="Kurdoglu A."/>
            <person name="Lahiri S."/>
            <person name="Mastrian S.D."/>
            <person name="Miyashita H."/>
            <person name="Page L."/>
            <person name="Ramakrishna P."/>
            <person name="Satoh S."/>
            <person name="Sattley W.M."/>
            <person name="Shimada Y."/>
            <person name="Taylor H.L."/>
            <person name="Tomo T."/>
            <person name="Tsuchiya T."/>
            <person name="Wang Z.T."/>
            <person name="Raymond J."/>
            <person name="Mimuro M."/>
            <person name="Blankenship R.E."/>
            <person name="Touchman J.W."/>
        </authorList>
    </citation>
    <scope>NUCLEOTIDE SEQUENCE [LARGE SCALE GENOMIC DNA]</scope>
    <source>
        <strain evidence="2">MBIC 11017</strain>
        <plasmid evidence="2">Plasmid pREB3</plasmid>
    </source>
</reference>
<protein>
    <submittedName>
        <fullName evidence="1">Uncharacterized protein</fullName>
    </submittedName>
</protein>
<sequence length="49" mass="5854">MLTLTQFLEHLDLKIYVETPDDLRMNRGMAKDLKLWVCQLWRHGVIKSP</sequence>
<name>A8ZN09_ACAM1</name>
<proteinExistence type="predicted"/>
<gene>
    <name evidence="1" type="ordered locus">AM1_C0278</name>
</gene>
<evidence type="ECO:0000313" key="1">
    <source>
        <dbReference type="EMBL" id="ABW32208.1"/>
    </source>
</evidence>